<gene>
    <name evidence="2" type="ORF">FPL14_03315</name>
</gene>
<evidence type="ECO:0000313" key="2">
    <source>
        <dbReference type="EMBL" id="QMV40338.1"/>
    </source>
</evidence>
<keyword evidence="3" id="KW-1185">Reference proteome</keyword>
<accession>A0A7G5BTQ4</accession>
<feature type="chain" id="PRO_5039409713" evidence="1">
    <location>
        <begin position="20"/>
        <end position="474"/>
    </location>
</feature>
<dbReference type="Proteomes" id="UP000515679">
    <property type="component" value="Chromosome"/>
</dbReference>
<organism evidence="2 3">
    <name type="scientific">Cohnella cholangitidis</name>
    <dbReference type="NCBI Taxonomy" id="2598458"/>
    <lineage>
        <taxon>Bacteria</taxon>
        <taxon>Bacillati</taxon>
        <taxon>Bacillota</taxon>
        <taxon>Bacilli</taxon>
        <taxon>Bacillales</taxon>
        <taxon>Paenibacillaceae</taxon>
        <taxon>Cohnella</taxon>
    </lineage>
</organism>
<dbReference type="EMBL" id="CP041969">
    <property type="protein sequence ID" value="QMV40338.1"/>
    <property type="molecule type" value="Genomic_DNA"/>
</dbReference>
<name>A0A7G5BTQ4_9BACL</name>
<protein>
    <submittedName>
        <fullName evidence="2">Uncharacterized protein</fullName>
    </submittedName>
</protein>
<dbReference type="AlphaFoldDB" id="A0A7G5BTQ4"/>
<sequence>MLKKSLSIMMFSIFVLIYANVETMQAASEAKWNRTSNNAVTSGNVKKAVSLLKEKKLLQDVTMIPEEALTSMAKYYGGSYYLKATFKRYEAVTKNSTLYKQGIRYKFYFTSDFKDFVVFSTSENLPVKKEELKADSSMIITGYFIGKEIIDHPVDAASKKLLAEYILEMSGSKNKALLRKYLADGKIDKNEASHLNLSDSLLAATIVTQLNAMKGKTEESFALVSNSANIHPLNYDILGKIKFKNNFENDFFVVDRYIAFALDFYYMDTGLTRKTTQKDVDGFFNSYGKALGKIEWFQKKYPDKWATAKTKWVSLGIYEGIDKKLAYLEEARKWYVDTAITKRFSYPAKYDNSLVNNESSPKVDKYEDFPAKYKEFLDRYDSLEKDFVLNNFEPTSMTDSLYNLKNEYTGWYYGDEIDYTKLDNSDKRIRNGLKQLLVDIDSLQEKYLDYLNSLDDESLYDEYLRASWIFSGGY</sequence>
<dbReference type="RefSeq" id="WP_182301691.1">
    <property type="nucleotide sequence ID" value="NZ_CP041969.1"/>
</dbReference>
<keyword evidence="1" id="KW-0732">Signal</keyword>
<evidence type="ECO:0000313" key="3">
    <source>
        <dbReference type="Proteomes" id="UP000515679"/>
    </source>
</evidence>
<dbReference type="KEGG" id="cchl:FPL14_03315"/>
<evidence type="ECO:0000256" key="1">
    <source>
        <dbReference type="SAM" id="SignalP"/>
    </source>
</evidence>
<proteinExistence type="predicted"/>
<reference evidence="2 3" key="1">
    <citation type="submission" date="2019-07" db="EMBL/GenBank/DDBJ databases">
        <authorList>
            <person name="Kim J.K."/>
            <person name="Cheong H.-M."/>
            <person name="Choi Y."/>
            <person name="Hwang K.J."/>
            <person name="Lee S."/>
            <person name="Choi C."/>
        </authorList>
    </citation>
    <scope>NUCLEOTIDE SEQUENCE [LARGE SCALE GENOMIC DNA]</scope>
    <source>
        <strain evidence="2 3">KS 22</strain>
    </source>
</reference>
<feature type="signal peptide" evidence="1">
    <location>
        <begin position="1"/>
        <end position="19"/>
    </location>
</feature>